<evidence type="ECO:0008006" key="4">
    <source>
        <dbReference type="Google" id="ProtNLM"/>
    </source>
</evidence>
<evidence type="ECO:0000256" key="1">
    <source>
        <dbReference type="SAM" id="Coils"/>
    </source>
</evidence>
<name>A0AAN7T4Q9_9EURO</name>
<gene>
    <name evidence="2" type="ORF">LTR05_002803</name>
</gene>
<dbReference type="AlphaFoldDB" id="A0AAN7T4Q9"/>
<sequence length="967" mass="111544">MATSGSVFSQTLQDITNAKLEELSKKRNSFEQQKATTIADSHDHDDPVDMLTAVTDGVMRCFSITTDQHGKIVRGSSKNAKLETDLRNLRRFLDQARFDPSISPSIMRKWKQTLISHLDVQSLKYQYADLYGKLTVEWLMSSTSEDKKTSLDEAEASERYEEIPVRAKFEAKQNWEKSVFEEAKVDQSAIGNLLETVFGSKEAQKALQQLRSSVRSIESSMSAAQNFNTHTLRRTIKGLLASDLLNNEKKQVLRDFSSNEVILAEVADVLNMRMTALESWSWGPEVAVEARRQLNGSYNIYMHEDVLQAILLQYLGVEWSVGIKDALMAFQDNKEVWHDSSREVTPLDEQQREWYLSSTHGGKTVQQIRQLSYRAGYFVSQLPDNVTQDREVEEGDEEADFVSFERQRKKKLVRRSAPMGSVAAFQAPAVQLARKSTRTSQIESFEEAREEEDDEDMGYGLFGDNAPIDLGPYKPKNPMDAKQRLLHLLSTEILLKTHLDGEITCFRSQYHSWHSRMPHATINAVLAFFGVSKKWLDFFKTFLQAPLKFLGEDEVPRPRRRGTPGAHVLSEFFGELILFSLDYLVNQQTGGELLWRMHDDFWFWSSSHDTCVRAWNIIQQFNKVMGINIDESKSAAVRIQRKNGSIQPGPLDSVLPKGEIRWGMLYLNDKTGKFTIDEEMVDEHIDELRRQLADKEKSIFSWVQAYSTYASVFFTSNFGRPANCFGRGHLDSMLDMHQRIQRTLFKKPGSQDVHSVIDWLKRQIEHRFDVKDIPDGYFFFPGSLGGLEVKSPFVGLLQLRDSITKDPSALMQVFREAERDEYENAKKRYLDRRPWQYSAFGQEYRPDNPQQFMSFDDFAKFREELNYGYTNQLVEIYETLLRRPQEEPVEHVNSTDIQEALNRIQSRSGQSQSLTTWYNMDPYWKWITMLYGPEILQVFKTFTIVDAGLLPMGMLSLLRAGSISWQE</sequence>
<reference evidence="2 3" key="1">
    <citation type="submission" date="2023-08" db="EMBL/GenBank/DDBJ databases">
        <title>Black Yeasts Isolated from many extreme environments.</title>
        <authorList>
            <person name="Coleine C."/>
            <person name="Stajich J.E."/>
            <person name="Selbmann L."/>
        </authorList>
    </citation>
    <scope>NUCLEOTIDE SEQUENCE [LARGE SCALE GENOMIC DNA]</scope>
    <source>
        <strain evidence="2 3">CCFEE 5910</strain>
    </source>
</reference>
<keyword evidence="1" id="KW-0175">Coiled coil</keyword>
<dbReference type="EMBL" id="JAVRRJ010000002">
    <property type="protein sequence ID" value="KAK5088583.1"/>
    <property type="molecule type" value="Genomic_DNA"/>
</dbReference>
<feature type="coiled-coil region" evidence="1">
    <location>
        <begin position="13"/>
        <end position="40"/>
    </location>
</feature>
<evidence type="ECO:0000313" key="3">
    <source>
        <dbReference type="Proteomes" id="UP001309876"/>
    </source>
</evidence>
<dbReference type="PANTHER" id="PTHR37015:SF2">
    <property type="entry name" value="REVERSE TRANSCRIPTASE DOMAIN-CONTAINING PROTEIN"/>
    <property type="match status" value="1"/>
</dbReference>
<evidence type="ECO:0000313" key="2">
    <source>
        <dbReference type="EMBL" id="KAK5088583.1"/>
    </source>
</evidence>
<accession>A0AAN7T4Q9</accession>
<organism evidence="2 3">
    <name type="scientific">Lithohypha guttulata</name>
    <dbReference type="NCBI Taxonomy" id="1690604"/>
    <lineage>
        <taxon>Eukaryota</taxon>
        <taxon>Fungi</taxon>
        <taxon>Dikarya</taxon>
        <taxon>Ascomycota</taxon>
        <taxon>Pezizomycotina</taxon>
        <taxon>Eurotiomycetes</taxon>
        <taxon>Chaetothyriomycetidae</taxon>
        <taxon>Chaetothyriales</taxon>
        <taxon>Trichomeriaceae</taxon>
        <taxon>Lithohypha</taxon>
    </lineage>
</organism>
<protein>
    <recommendedName>
        <fullName evidence="4">Reverse transcriptase</fullName>
    </recommendedName>
</protein>
<keyword evidence="3" id="KW-1185">Reference proteome</keyword>
<proteinExistence type="predicted"/>
<comment type="caution">
    <text evidence="2">The sequence shown here is derived from an EMBL/GenBank/DDBJ whole genome shotgun (WGS) entry which is preliminary data.</text>
</comment>
<dbReference type="PANTHER" id="PTHR37015">
    <property type="entry name" value="REVERSE TRANSCRIPTASE DOMAIN-CONTAINING PROTEIN"/>
    <property type="match status" value="1"/>
</dbReference>
<dbReference type="Proteomes" id="UP001309876">
    <property type="component" value="Unassembled WGS sequence"/>
</dbReference>